<organism evidence="1">
    <name type="scientific">Tanacetum cinerariifolium</name>
    <name type="common">Dalmatian daisy</name>
    <name type="synonym">Chrysanthemum cinerariifolium</name>
    <dbReference type="NCBI Taxonomy" id="118510"/>
    <lineage>
        <taxon>Eukaryota</taxon>
        <taxon>Viridiplantae</taxon>
        <taxon>Streptophyta</taxon>
        <taxon>Embryophyta</taxon>
        <taxon>Tracheophyta</taxon>
        <taxon>Spermatophyta</taxon>
        <taxon>Magnoliopsida</taxon>
        <taxon>eudicotyledons</taxon>
        <taxon>Gunneridae</taxon>
        <taxon>Pentapetalae</taxon>
        <taxon>asterids</taxon>
        <taxon>campanulids</taxon>
        <taxon>Asterales</taxon>
        <taxon>Asteraceae</taxon>
        <taxon>Asteroideae</taxon>
        <taxon>Anthemideae</taxon>
        <taxon>Anthemidinae</taxon>
        <taxon>Tanacetum</taxon>
    </lineage>
</organism>
<dbReference type="AlphaFoldDB" id="A0A699HCQ1"/>
<dbReference type="EMBL" id="BKCJ010121692">
    <property type="protein sequence ID" value="GEX65724.1"/>
    <property type="molecule type" value="Genomic_DNA"/>
</dbReference>
<gene>
    <name evidence="1" type="ORF">Tci_337699</name>
</gene>
<comment type="caution">
    <text evidence="1">The sequence shown here is derived from an EMBL/GenBank/DDBJ whole genome shotgun (WGS) entry which is preliminary data.</text>
</comment>
<protein>
    <submittedName>
        <fullName evidence="1">Uncharacterized protein</fullName>
    </submittedName>
</protein>
<evidence type="ECO:0000313" key="1">
    <source>
        <dbReference type="EMBL" id="GEX65724.1"/>
    </source>
</evidence>
<name>A0A699HCQ1_TANCI</name>
<proteinExistence type="predicted"/>
<reference evidence="1" key="1">
    <citation type="journal article" date="2019" name="Sci. Rep.">
        <title>Draft genome of Tanacetum cinerariifolium, the natural source of mosquito coil.</title>
        <authorList>
            <person name="Yamashiro T."/>
            <person name="Shiraishi A."/>
            <person name="Satake H."/>
            <person name="Nakayama K."/>
        </authorList>
    </citation>
    <scope>NUCLEOTIDE SEQUENCE</scope>
</reference>
<sequence length="105" mass="12359">MATDPIDVKQNIIRMLREELLADVTLENNLFLELNRYLDQLRNRDPEMLRVEELGDHPLIKFGVNIMGKSTRVDMMNSHNLMSTRTDLMRTIAEKEELLKNYRAV</sequence>
<accession>A0A699HCQ1</accession>